<name>A0A8T2EZF1_9BRAS</name>
<evidence type="ECO:0000313" key="2">
    <source>
        <dbReference type="Proteomes" id="UP000694240"/>
    </source>
</evidence>
<sequence length="45" mass="5044">MGFKGRLNVVVLGFKNRRKKANIGERAGDINQSNYICGNVAHIFH</sequence>
<dbReference type="AlphaFoldDB" id="A0A8T2EZF1"/>
<dbReference type="Proteomes" id="UP000694240">
    <property type="component" value="Chromosome 3"/>
</dbReference>
<evidence type="ECO:0000313" key="1">
    <source>
        <dbReference type="EMBL" id="KAG7628809.1"/>
    </source>
</evidence>
<organism evidence="1 2">
    <name type="scientific">Arabidopsis thaliana x Arabidopsis arenosa</name>
    <dbReference type="NCBI Taxonomy" id="1240361"/>
    <lineage>
        <taxon>Eukaryota</taxon>
        <taxon>Viridiplantae</taxon>
        <taxon>Streptophyta</taxon>
        <taxon>Embryophyta</taxon>
        <taxon>Tracheophyta</taxon>
        <taxon>Spermatophyta</taxon>
        <taxon>Magnoliopsida</taxon>
        <taxon>eudicotyledons</taxon>
        <taxon>Gunneridae</taxon>
        <taxon>Pentapetalae</taxon>
        <taxon>rosids</taxon>
        <taxon>malvids</taxon>
        <taxon>Brassicales</taxon>
        <taxon>Brassicaceae</taxon>
        <taxon>Camelineae</taxon>
        <taxon>Arabidopsis</taxon>
    </lineage>
</organism>
<reference evidence="1 2" key="1">
    <citation type="submission" date="2020-12" db="EMBL/GenBank/DDBJ databases">
        <title>Concerted genomic and epigenomic changes stabilize Arabidopsis allopolyploids.</title>
        <authorList>
            <person name="Chen Z."/>
        </authorList>
    </citation>
    <scope>NUCLEOTIDE SEQUENCE [LARGE SCALE GENOMIC DNA]</scope>
    <source>
        <strain evidence="1">Allo738</strain>
        <tissue evidence="1">Leaf</tissue>
    </source>
</reference>
<comment type="caution">
    <text evidence="1">The sequence shown here is derived from an EMBL/GenBank/DDBJ whole genome shotgun (WGS) entry which is preliminary data.</text>
</comment>
<protein>
    <submittedName>
        <fullName evidence="1">Uncharacterized protein</fullName>
    </submittedName>
</protein>
<gene>
    <name evidence="1" type="ORF">ISN45_At03g050070</name>
</gene>
<keyword evidence="2" id="KW-1185">Reference proteome</keyword>
<proteinExistence type="predicted"/>
<dbReference type="EMBL" id="JAEFBK010000003">
    <property type="protein sequence ID" value="KAG7628809.1"/>
    <property type="molecule type" value="Genomic_DNA"/>
</dbReference>
<accession>A0A8T2EZF1</accession>